<dbReference type="Proteomes" id="UP000677228">
    <property type="component" value="Unassembled WGS sequence"/>
</dbReference>
<comment type="subcellular location">
    <subcellularLocation>
        <location evidence="1">Membrane</location>
        <topology evidence="1">Multi-pass membrane protein</topology>
    </subcellularLocation>
</comment>
<feature type="domain" description="Ion transport" evidence="6">
    <location>
        <begin position="10"/>
        <end position="108"/>
    </location>
</feature>
<sequence>MESRTIRGRIISYISVIWNKIDVLALLLFLIGFILRLIPVEGCFCAARIILSIDLSIWYMRTLDIFAAVKRLGPKLVMISEMVHDLKFFVMMLTVFILAFGVSSYGLIYGVQPFSWHLPRKVFHIAYWQIFGELKILDEFEGNEKNK</sequence>
<keyword evidence="4 5" id="KW-0472">Membrane</keyword>
<dbReference type="InterPro" id="IPR005821">
    <property type="entry name" value="Ion_trans_dom"/>
</dbReference>
<dbReference type="EMBL" id="CAJOBA010083721">
    <property type="protein sequence ID" value="CAF4453583.1"/>
    <property type="molecule type" value="Genomic_DNA"/>
</dbReference>
<dbReference type="EMBL" id="CAJNOK010058234">
    <property type="protein sequence ID" value="CAF1628691.1"/>
    <property type="molecule type" value="Genomic_DNA"/>
</dbReference>
<proteinExistence type="predicted"/>
<dbReference type="Proteomes" id="UP000682733">
    <property type="component" value="Unassembled WGS sequence"/>
</dbReference>
<evidence type="ECO:0000313" key="9">
    <source>
        <dbReference type="Proteomes" id="UP000677228"/>
    </source>
</evidence>
<evidence type="ECO:0000256" key="1">
    <source>
        <dbReference type="ARBA" id="ARBA00004141"/>
    </source>
</evidence>
<protein>
    <recommendedName>
        <fullName evidence="6">Ion transport domain-containing protein</fullName>
    </recommendedName>
</protein>
<gene>
    <name evidence="7" type="ORF">OVA965_LOCUS43602</name>
    <name evidence="8" type="ORF">TMI583_LOCUS45933</name>
</gene>
<evidence type="ECO:0000256" key="3">
    <source>
        <dbReference type="ARBA" id="ARBA00022989"/>
    </source>
</evidence>
<evidence type="ECO:0000256" key="5">
    <source>
        <dbReference type="SAM" id="Phobius"/>
    </source>
</evidence>
<dbReference type="PANTHER" id="PTHR13800">
    <property type="entry name" value="TRANSIENT RECEPTOR POTENTIAL CATION CHANNEL, SUBFAMILY M, MEMBER 6"/>
    <property type="match status" value="1"/>
</dbReference>
<evidence type="ECO:0000313" key="7">
    <source>
        <dbReference type="EMBL" id="CAF1628691.1"/>
    </source>
</evidence>
<dbReference type="InterPro" id="IPR050927">
    <property type="entry name" value="TRPM"/>
</dbReference>
<feature type="transmembrane region" description="Helical" evidence="5">
    <location>
        <begin position="88"/>
        <end position="111"/>
    </location>
</feature>
<accession>A0A8S2G5J5</accession>
<comment type="caution">
    <text evidence="7">The sequence shown here is derived from an EMBL/GenBank/DDBJ whole genome shotgun (WGS) entry which is preliminary data.</text>
</comment>
<evidence type="ECO:0000256" key="2">
    <source>
        <dbReference type="ARBA" id="ARBA00022692"/>
    </source>
</evidence>
<dbReference type="GO" id="GO:0005886">
    <property type="term" value="C:plasma membrane"/>
    <property type="evidence" value="ECO:0007669"/>
    <property type="project" value="TreeGrafter"/>
</dbReference>
<feature type="transmembrane region" description="Helical" evidence="5">
    <location>
        <begin position="21"/>
        <end position="40"/>
    </location>
</feature>
<organism evidence="7 9">
    <name type="scientific">Didymodactylos carnosus</name>
    <dbReference type="NCBI Taxonomy" id="1234261"/>
    <lineage>
        <taxon>Eukaryota</taxon>
        <taxon>Metazoa</taxon>
        <taxon>Spiralia</taxon>
        <taxon>Gnathifera</taxon>
        <taxon>Rotifera</taxon>
        <taxon>Eurotatoria</taxon>
        <taxon>Bdelloidea</taxon>
        <taxon>Philodinida</taxon>
        <taxon>Philodinidae</taxon>
        <taxon>Didymodactylos</taxon>
    </lineage>
</organism>
<evidence type="ECO:0000256" key="4">
    <source>
        <dbReference type="ARBA" id="ARBA00023136"/>
    </source>
</evidence>
<evidence type="ECO:0000313" key="8">
    <source>
        <dbReference type="EMBL" id="CAF4453583.1"/>
    </source>
</evidence>
<dbReference type="AlphaFoldDB" id="A0A8S2G5J5"/>
<dbReference type="GO" id="GO:0099604">
    <property type="term" value="F:ligand-gated calcium channel activity"/>
    <property type="evidence" value="ECO:0007669"/>
    <property type="project" value="TreeGrafter"/>
</dbReference>
<reference evidence="7" key="1">
    <citation type="submission" date="2021-02" db="EMBL/GenBank/DDBJ databases">
        <authorList>
            <person name="Nowell W R."/>
        </authorList>
    </citation>
    <scope>NUCLEOTIDE SEQUENCE</scope>
</reference>
<dbReference type="Pfam" id="PF00520">
    <property type="entry name" value="Ion_trans"/>
    <property type="match status" value="1"/>
</dbReference>
<name>A0A8S2G5J5_9BILA</name>
<evidence type="ECO:0000259" key="6">
    <source>
        <dbReference type="Pfam" id="PF00520"/>
    </source>
</evidence>
<keyword evidence="3 5" id="KW-1133">Transmembrane helix</keyword>
<keyword evidence="2 5" id="KW-0812">Transmembrane</keyword>
<dbReference type="PANTHER" id="PTHR13800:SF12">
    <property type="entry name" value="TRANSIENT RECEPTOR POTENTIAL CATION CHANNEL SUBFAMILY M MEMBER-LIKE 2"/>
    <property type="match status" value="1"/>
</dbReference>